<feature type="compositionally biased region" description="Polar residues" evidence="1">
    <location>
        <begin position="195"/>
        <end position="211"/>
    </location>
</feature>
<dbReference type="InParanoid" id="A0A369JLB5"/>
<reference evidence="2" key="1">
    <citation type="submission" date="2018-04" db="EMBL/GenBank/DDBJ databases">
        <title>Whole genome sequencing of Hypsizygus marmoreus.</title>
        <authorList>
            <person name="Choi I.-G."/>
            <person name="Min B."/>
            <person name="Kim J.-G."/>
            <person name="Kim S."/>
            <person name="Oh Y.-L."/>
            <person name="Kong W.-S."/>
            <person name="Park H."/>
            <person name="Jeong J."/>
            <person name="Song E.-S."/>
        </authorList>
    </citation>
    <scope>NUCLEOTIDE SEQUENCE [LARGE SCALE GENOMIC DNA]</scope>
    <source>
        <strain evidence="2">51987-8</strain>
    </source>
</reference>
<feature type="region of interest" description="Disordered" evidence="1">
    <location>
        <begin position="56"/>
        <end position="297"/>
    </location>
</feature>
<proteinExistence type="predicted"/>
<feature type="compositionally biased region" description="Polar residues" evidence="1">
    <location>
        <begin position="173"/>
        <end position="184"/>
    </location>
</feature>
<dbReference type="Proteomes" id="UP000076154">
    <property type="component" value="Unassembled WGS sequence"/>
</dbReference>
<feature type="compositionally biased region" description="Polar residues" evidence="1">
    <location>
        <begin position="381"/>
        <end position="400"/>
    </location>
</feature>
<comment type="caution">
    <text evidence="2">The sequence shown here is derived from an EMBL/GenBank/DDBJ whole genome shotgun (WGS) entry which is preliminary data.</text>
</comment>
<keyword evidence="3" id="KW-1185">Reference proteome</keyword>
<dbReference type="AlphaFoldDB" id="A0A369JLB5"/>
<gene>
    <name evidence="2" type="ORF">Hypma_009783</name>
</gene>
<feature type="compositionally biased region" description="Basic and acidic residues" evidence="1">
    <location>
        <begin position="127"/>
        <end position="157"/>
    </location>
</feature>
<evidence type="ECO:0000256" key="1">
    <source>
        <dbReference type="SAM" id="MobiDB-lite"/>
    </source>
</evidence>
<organism evidence="2 3">
    <name type="scientific">Hypsizygus marmoreus</name>
    <name type="common">White beech mushroom</name>
    <name type="synonym">Agaricus marmoreus</name>
    <dbReference type="NCBI Taxonomy" id="39966"/>
    <lineage>
        <taxon>Eukaryota</taxon>
        <taxon>Fungi</taxon>
        <taxon>Dikarya</taxon>
        <taxon>Basidiomycota</taxon>
        <taxon>Agaricomycotina</taxon>
        <taxon>Agaricomycetes</taxon>
        <taxon>Agaricomycetidae</taxon>
        <taxon>Agaricales</taxon>
        <taxon>Tricholomatineae</taxon>
        <taxon>Lyophyllaceae</taxon>
        <taxon>Hypsizygus</taxon>
    </lineage>
</organism>
<feature type="compositionally biased region" description="Polar residues" evidence="1">
    <location>
        <begin position="78"/>
        <end position="93"/>
    </location>
</feature>
<accession>A0A369JLB5</accession>
<feature type="compositionally biased region" description="Polar residues" evidence="1">
    <location>
        <begin position="262"/>
        <end position="297"/>
    </location>
</feature>
<protein>
    <submittedName>
        <fullName evidence="2">Uncharacterized protein</fullName>
    </submittedName>
</protein>
<dbReference type="EMBL" id="LUEZ02000048">
    <property type="protein sequence ID" value="RDB23001.1"/>
    <property type="molecule type" value="Genomic_DNA"/>
</dbReference>
<evidence type="ECO:0000313" key="2">
    <source>
        <dbReference type="EMBL" id="RDB23001.1"/>
    </source>
</evidence>
<name>A0A369JLB5_HYPMA</name>
<evidence type="ECO:0000313" key="3">
    <source>
        <dbReference type="Proteomes" id="UP000076154"/>
    </source>
</evidence>
<feature type="region of interest" description="Disordered" evidence="1">
    <location>
        <begin position="370"/>
        <end position="400"/>
    </location>
</feature>
<sequence>MAAHEFHPEDDDFTVTIYRLEEETLLGSLDHPQRILRVREFPSPVRYDELRVPRRHFASEKKHTQNQGKPSRIDYDYRQSQGSSWGSDATHNYSRCAPKHTPSQPMGHKGSSGVLTRAEPVPNSTQDDWKNNHTGDTTERGRATTERWKKPVEEMCRSRPRGAQGVSEEQKTNRQQSTRVSSTYGEPIRRETNADTRTTAPASAKNGSVGIQRSIVRKRSFRDMRHQGSGQRSFITLPPIEEIESIPSLHSPTKSKAGRSIATGSQTSNPSIARPSFRSNQSPVENDNPFDSQNSPLGSLLFVNSEAMPSVGSRILPQAPPVQLRTALAPRSPIVSMGPEHPSRYSQHIVVEEMLAQSPQAEPKIHPKLIIAGERSHPENQARNSPRDSASSLSFYTNTP</sequence>